<dbReference type="PANTHER" id="PTHR46599:SF3">
    <property type="entry name" value="PIGGYBAC TRANSPOSABLE ELEMENT-DERIVED PROTEIN 4"/>
    <property type="match status" value="1"/>
</dbReference>
<feature type="region of interest" description="Disordered" evidence="1">
    <location>
        <begin position="240"/>
        <end position="261"/>
    </location>
</feature>
<dbReference type="OrthoDB" id="127205at2759"/>
<name>A0A329S9S4_9STRA</name>
<dbReference type="STRING" id="29920.A0A329S9S4"/>
<feature type="compositionally biased region" description="Basic residues" evidence="1">
    <location>
        <begin position="7"/>
        <end position="24"/>
    </location>
</feature>
<evidence type="ECO:0000256" key="1">
    <source>
        <dbReference type="SAM" id="MobiDB-lite"/>
    </source>
</evidence>
<feature type="region of interest" description="Disordered" evidence="1">
    <location>
        <begin position="112"/>
        <end position="134"/>
    </location>
</feature>
<keyword evidence="4" id="KW-1185">Reference proteome</keyword>
<protein>
    <recommendedName>
        <fullName evidence="2">PiggyBac transposable element-derived protein domain-containing protein</fullName>
    </recommendedName>
</protein>
<proteinExistence type="predicted"/>
<evidence type="ECO:0000259" key="2">
    <source>
        <dbReference type="Pfam" id="PF13843"/>
    </source>
</evidence>
<feature type="compositionally biased region" description="Basic and acidic residues" evidence="1">
    <location>
        <begin position="112"/>
        <end position="124"/>
    </location>
</feature>
<dbReference type="Proteomes" id="UP000251314">
    <property type="component" value="Unassembled WGS sequence"/>
</dbReference>
<organism evidence="3 4">
    <name type="scientific">Phytophthora cactorum</name>
    <dbReference type="NCBI Taxonomy" id="29920"/>
    <lineage>
        <taxon>Eukaryota</taxon>
        <taxon>Sar</taxon>
        <taxon>Stramenopiles</taxon>
        <taxon>Oomycota</taxon>
        <taxon>Peronosporomycetes</taxon>
        <taxon>Peronosporales</taxon>
        <taxon>Peronosporaceae</taxon>
        <taxon>Phytophthora</taxon>
    </lineage>
</organism>
<dbReference type="PANTHER" id="PTHR46599">
    <property type="entry name" value="PIGGYBAC TRANSPOSABLE ELEMENT-DERIVED PROTEIN 4"/>
    <property type="match status" value="1"/>
</dbReference>
<feature type="region of interest" description="Disordered" evidence="1">
    <location>
        <begin position="296"/>
        <end position="319"/>
    </location>
</feature>
<gene>
    <name evidence="3" type="ORF">PC110_g11324</name>
</gene>
<feature type="domain" description="PiggyBac transposable element-derived protein" evidence="2">
    <location>
        <begin position="510"/>
        <end position="644"/>
    </location>
</feature>
<sequence length="665" mass="72517">MAEAPAQKRKHDKASGARKRRRVRSSLEGAPTESASSLGNVAIFTDVWGWRVRPGGRHDGKEGDDYLLGELAVLRYIEDMRTNEVAAEEATQSTDEGGAGVRAVGQAVVTEHHNHRTSDQEARSTSRAAGAVGDGSEAWGDVGAGEIVVAGTRGRGTRRGRGVASRIGEVGDDSACGSGLLDQEVVMERSARGRGRGARGGRTARRVARALSTAEVDIGCDVAPSDGAVVAEVTVVGRGAQGRSARERGARGRGGLTGRSAAGTADTTVCVGVRADDTVSQATGSARDGYISVATVPESSQPGSATLAGATEATTTPSHTPPIMLQDVYVSKLVAFSPGKQRWMKAKAYRPIGTAYIIGRVYRQVKKGKNASLFQIRRLDSHFQGAVEHISVGMVQLGIKNYIALTRVKNPDWRVLVRPDPKGEIDFEEDDLDEEVMLETFDPTELLPTSLAEVEAIRIMRLVPSGEVEAPSYLYQHSDGSMQTYLRPEFEHLFEHSASSSGFAYIPLYFWRQVLHETNKYAVVNKIRMQIPFTLDELMIFLGILFFMAMNDKDEYANYWGLQPEDLIFGGVSTSLDAIMTLHRFKLLRRSLCFIATPTTLDQDTAAHIRPLLNLLNITGGQYIHVGRDIALDEASVACRSSQGRHMIVYNLMKPTEKYHFRLYM</sequence>
<dbReference type="EMBL" id="MJFZ01000282">
    <property type="protein sequence ID" value="RAW32332.1"/>
    <property type="molecule type" value="Genomic_DNA"/>
</dbReference>
<reference evidence="3 4" key="1">
    <citation type="submission" date="2018-01" db="EMBL/GenBank/DDBJ databases">
        <title>Draft genome of the strawberry crown rot pathogen Phytophthora cactorum.</title>
        <authorList>
            <person name="Armitage A.D."/>
            <person name="Lysoe E."/>
            <person name="Nellist C.F."/>
            <person name="Harrison R.J."/>
            <person name="Brurberg M.B."/>
        </authorList>
    </citation>
    <scope>NUCLEOTIDE SEQUENCE [LARGE SCALE GENOMIC DNA]</scope>
    <source>
        <strain evidence="3 4">10300</strain>
    </source>
</reference>
<evidence type="ECO:0000313" key="4">
    <source>
        <dbReference type="Proteomes" id="UP000251314"/>
    </source>
</evidence>
<feature type="compositionally biased region" description="Low complexity" evidence="1">
    <location>
        <begin position="305"/>
        <end position="316"/>
    </location>
</feature>
<dbReference type="AlphaFoldDB" id="A0A329S9S4"/>
<feature type="non-terminal residue" evidence="3">
    <location>
        <position position="665"/>
    </location>
</feature>
<comment type="caution">
    <text evidence="3">The sequence shown here is derived from an EMBL/GenBank/DDBJ whole genome shotgun (WGS) entry which is preliminary data.</text>
</comment>
<evidence type="ECO:0000313" key="3">
    <source>
        <dbReference type="EMBL" id="RAW32332.1"/>
    </source>
</evidence>
<dbReference type="InterPro" id="IPR029526">
    <property type="entry name" value="PGBD"/>
</dbReference>
<dbReference type="VEuPathDB" id="FungiDB:PC110_g11324"/>
<feature type="region of interest" description="Disordered" evidence="1">
    <location>
        <begin position="1"/>
        <end position="35"/>
    </location>
</feature>
<accession>A0A329S9S4</accession>
<dbReference type="Pfam" id="PF13843">
    <property type="entry name" value="DDE_Tnp_1_7"/>
    <property type="match status" value="1"/>
</dbReference>